<keyword evidence="3 9" id="KW-0677">Repeat</keyword>
<dbReference type="InterPro" id="IPR004176">
    <property type="entry name" value="Clp_R_N"/>
</dbReference>
<evidence type="ECO:0000256" key="3">
    <source>
        <dbReference type="ARBA" id="ARBA00022737"/>
    </source>
</evidence>
<evidence type="ECO:0000259" key="13">
    <source>
        <dbReference type="PROSITE" id="PS51903"/>
    </source>
</evidence>
<evidence type="ECO:0000256" key="4">
    <source>
        <dbReference type="ARBA" id="ARBA00022741"/>
    </source>
</evidence>
<dbReference type="Pfam" id="PF02861">
    <property type="entry name" value="Clp_N"/>
    <property type="match status" value="1"/>
</dbReference>
<evidence type="ECO:0000256" key="2">
    <source>
        <dbReference type="ARBA" id="ARBA00017574"/>
    </source>
</evidence>
<evidence type="ECO:0000256" key="10">
    <source>
        <dbReference type="RuleBase" id="RU004432"/>
    </source>
</evidence>
<dbReference type="InterPro" id="IPR041546">
    <property type="entry name" value="ClpA/ClpB_AAA_lid"/>
</dbReference>
<accession>A0ABP9VMX3</accession>
<keyword evidence="15" id="KW-1185">Reference proteome</keyword>
<dbReference type="InterPro" id="IPR003959">
    <property type="entry name" value="ATPase_AAA_core"/>
</dbReference>
<dbReference type="PANTHER" id="PTHR11638:SF18">
    <property type="entry name" value="HEAT SHOCK PROTEIN 104"/>
    <property type="match status" value="1"/>
</dbReference>
<dbReference type="Gene3D" id="3.40.50.300">
    <property type="entry name" value="P-loop containing nucleotide triphosphate hydrolases"/>
    <property type="match status" value="3"/>
</dbReference>
<dbReference type="CDD" id="cd00009">
    <property type="entry name" value="AAA"/>
    <property type="match status" value="1"/>
</dbReference>
<dbReference type="InterPro" id="IPR019489">
    <property type="entry name" value="Clp_ATPase_C"/>
</dbReference>
<dbReference type="SMART" id="SM01086">
    <property type="entry name" value="ClpB_D2-small"/>
    <property type="match status" value="1"/>
</dbReference>
<comment type="subunit">
    <text evidence="11">Homohexamer; The oligomerization is ATP-dependent.</text>
</comment>
<dbReference type="PROSITE" id="PS51903">
    <property type="entry name" value="CLP_R"/>
    <property type="match status" value="1"/>
</dbReference>
<dbReference type="Gene3D" id="1.10.8.60">
    <property type="match status" value="1"/>
</dbReference>
<dbReference type="PROSITE" id="PS00871">
    <property type="entry name" value="CLPAB_2"/>
    <property type="match status" value="1"/>
</dbReference>
<keyword evidence="11" id="KW-0346">Stress response</keyword>
<dbReference type="EMBL" id="BAABRO010000002">
    <property type="protein sequence ID" value="GAA5506016.1"/>
    <property type="molecule type" value="Genomic_DNA"/>
</dbReference>
<dbReference type="PANTHER" id="PTHR11638">
    <property type="entry name" value="ATP-DEPENDENT CLP PROTEASE"/>
    <property type="match status" value="1"/>
</dbReference>
<feature type="region of interest" description="Disordered" evidence="12">
    <location>
        <begin position="526"/>
        <end position="545"/>
    </location>
</feature>
<dbReference type="SUPFAM" id="SSF52540">
    <property type="entry name" value="P-loop containing nucleoside triphosphate hydrolases"/>
    <property type="match status" value="2"/>
</dbReference>
<comment type="subcellular location">
    <subcellularLocation>
        <location evidence="11">Cytoplasm</location>
    </subcellularLocation>
</comment>
<dbReference type="SMART" id="SM00382">
    <property type="entry name" value="AAA"/>
    <property type="match status" value="2"/>
</dbReference>
<dbReference type="InterPro" id="IPR001270">
    <property type="entry name" value="ClpA/B"/>
</dbReference>
<dbReference type="Gene3D" id="1.10.1780.10">
    <property type="entry name" value="Clp, N-terminal domain"/>
    <property type="match status" value="1"/>
</dbReference>
<keyword evidence="7 10" id="KW-0143">Chaperone</keyword>
<name>A0ABP9VMX3_9BACT</name>
<keyword evidence="11" id="KW-0963">Cytoplasm</keyword>
<gene>
    <name evidence="14" type="primary">clpB1</name>
    <name evidence="11" type="synonym">clpB</name>
    <name evidence="14" type="ORF">Rcae01_01466</name>
</gene>
<comment type="function">
    <text evidence="11">Part of a stress-induced multi-chaperone system, it is involved in the recovery of the cell from heat-induced damage, in cooperation with DnaK, DnaJ and GrpE.</text>
</comment>
<dbReference type="PROSITE" id="PS00870">
    <property type="entry name" value="CLPAB_1"/>
    <property type="match status" value="1"/>
</dbReference>
<dbReference type="NCBIfam" id="TIGR03346">
    <property type="entry name" value="chaperone_ClpB"/>
    <property type="match status" value="1"/>
</dbReference>
<dbReference type="InterPro" id="IPR036628">
    <property type="entry name" value="Clp_N_dom_sf"/>
</dbReference>
<organism evidence="14 15">
    <name type="scientific">Novipirellula caenicola</name>
    <dbReference type="NCBI Taxonomy" id="1536901"/>
    <lineage>
        <taxon>Bacteria</taxon>
        <taxon>Pseudomonadati</taxon>
        <taxon>Planctomycetota</taxon>
        <taxon>Planctomycetia</taxon>
        <taxon>Pirellulales</taxon>
        <taxon>Pirellulaceae</taxon>
        <taxon>Novipirellula</taxon>
    </lineage>
</organism>
<dbReference type="InterPro" id="IPR028299">
    <property type="entry name" value="ClpA/B_CS2"/>
</dbReference>
<keyword evidence="4 10" id="KW-0547">Nucleotide-binding</keyword>
<reference evidence="14 15" key="1">
    <citation type="submission" date="2024-02" db="EMBL/GenBank/DDBJ databases">
        <title>Rhodopirellula caenicola NBRC 110016.</title>
        <authorList>
            <person name="Ichikawa N."/>
            <person name="Katano-Makiyama Y."/>
            <person name="Hidaka K."/>
        </authorList>
    </citation>
    <scope>NUCLEOTIDE SEQUENCE [LARGE SCALE GENOMIC DNA]</scope>
    <source>
        <strain evidence="14 15">NBRC 110016</strain>
    </source>
</reference>
<evidence type="ECO:0000313" key="14">
    <source>
        <dbReference type="EMBL" id="GAA5506016.1"/>
    </source>
</evidence>
<protein>
    <recommendedName>
        <fullName evidence="2 11">Chaperone protein ClpB</fullName>
    </recommendedName>
</protein>
<comment type="subunit">
    <text evidence="8">Homohexamer. The oligomerization is ATP-dependent.</text>
</comment>
<evidence type="ECO:0000256" key="12">
    <source>
        <dbReference type="SAM" id="MobiDB-lite"/>
    </source>
</evidence>
<dbReference type="RefSeq" id="WP_345682984.1">
    <property type="nucleotide sequence ID" value="NZ_BAABRO010000002.1"/>
</dbReference>
<comment type="similarity">
    <text evidence="1 10">Belongs to the ClpA/ClpB family.</text>
</comment>
<dbReference type="PRINTS" id="PR00300">
    <property type="entry name" value="CLPPROTEASEA"/>
</dbReference>
<dbReference type="InterPro" id="IPR018368">
    <property type="entry name" value="ClpA/B_CS1"/>
</dbReference>
<evidence type="ECO:0000256" key="11">
    <source>
        <dbReference type="RuleBase" id="RU362034"/>
    </source>
</evidence>
<evidence type="ECO:0000256" key="6">
    <source>
        <dbReference type="ARBA" id="ARBA00023054"/>
    </source>
</evidence>
<evidence type="ECO:0000313" key="15">
    <source>
        <dbReference type="Proteomes" id="UP001416858"/>
    </source>
</evidence>
<sequence>MAFRFDKLTTKAQSLVAEAQAQAASSGNPEILPLHLLAAMLDESDGITRPMLKKMNADAGKLKELVQSELGKVPSVSGGRQPGISPALQRTFDAAADVAAQLKDEYVSTEHLLLGIAKVESKANNLLKLIGVDDADVLKAMSEVRGSARVTDQNAEDTYQALEKYGIDLTQLAAKGTLDPVIGRDNEIRRVIQVLSRRTKNNPVLIGQPGVGKTAIAEGLALRIFEGDVPQSLKDKRVISLDMGALVAGAKFRGDFEERLKAVLREVKDANGQVILFIDELHLVVGAGKAEGSPDAANLLKPELARGVLRCIGATTLDEYRQNIEKDAALERRFQPVYVGEPTVDDTIAILRGLKSRYESHHGVRITDSALVAAANLSNRYIADRFLPDKAIDLVDEAASRLAMEKESVPEPIDRLQRRLRQLELAHRQLVDETEESAVEKREEVESEMESLNHELASLREQWDAEKMGLDDVQSVRQEVERLEHRFTTLDSEAKQKQLRGESPEDVYREMLEVRARLTELQSKLDDAEQRDAVPKEDVESHEDKRRLLRHDVTEEEIAEVVSAWTGVPLSRMLETERAKLLVMEERLHQRVIGQDEAVKSVSDAVRRSRSGLQDPNRPIGSFLFLGPTGVGKTELCKALAEVMFDDEQAMVRIDMSEFMERHSVARLIGAPPGYVGYEEGGKLTEAVRRRPYGVVLLDEMEKAHPDVFNILLQVLDDGRLTDGHGRTVDFSNSVIVMTSNAGSQVIQQVTEQGGDEQEMQEAVQESLRARFLPEFLNRIDDIVIFKPLNRQEIRQIVKLQLRALGTRLEQNGLRLDVSEAAIDEIASVGYDPVYGARPLKRVIQNEVQNRLASALLKSSYPEGTTVRVDFQDGEYVFSGS</sequence>
<dbReference type="InterPro" id="IPR027417">
    <property type="entry name" value="P-loop_NTPase"/>
</dbReference>
<dbReference type="CDD" id="cd19499">
    <property type="entry name" value="RecA-like_ClpB_Hsp104-like"/>
    <property type="match status" value="1"/>
</dbReference>
<dbReference type="Pfam" id="PF07724">
    <property type="entry name" value="AAA_2"/>
    <property type="match status" value="1"/>
</dbReference>
<evidence type="ECO:0000256" key="5">
    <source>
        <dbReference type="ARBA" id="ARBA00022840"/>
    </source>
</evidence>
<comment type="caution">
    <text evidence="14">The sequence shown here is derived from an EMBL/GenBank/DDBJ whole genome shotgun (WGS) entry which is preliminary data.</text>
</comment>
<evidence type="ECO:0000256" key="9">
    <source>
        <dbReference type="PROSITE-ProRule" id="PRU01251"/>
    </source>
</evidence>
<keyword evidence="5 10" id="KW-0067">ATP-binding</keyword>
<dbReference type="SUPFAM" id="SSF81923">
    <property type="entry name" value="Double Clp-N motif"/>
    <property type="match status" value="1"/>
</dbReference>
<dbReference type="Pfam" id="PF10431">
    <property type="entry name" value="ClpB_D2-small"/>
    <property type="match status" value="1"/>
</dbReference>
<dbReference type="InterPro" id="IPR017730">
    <property type="entry name" value="Chaperonin_ClpB"/>
</dbReference>
<dbReference type="InterPro" id="IPR050130">
    <property type="entry name" value="ClpA_ClpB"/>
</dbReference>
<keyword evidence="6" id="KW-0175">Coiled coil</keyword>
<feature type="domain" description="Clp R" evidence="13">
    <location>
        <begin position="5"/>
        <end position="147"/>
    </location>
</feature>
<proteinExistence type="inferred from homology"/>
<dbReference type="InterPro" id="IPR003593">
    <property type="entry name" value="AAA+_ATPase"/>
</dbReference>
<dbReference type="Pfam" id="PF17871">
    <property type="entry name" value="AAA_lid_9"/>
    <property type="match status" value="1"/>
</dbReference>
<dbReference type="Proteomes" id="UP001416858">
    <property type="component" value="Unassembled WGS sequence"/>
</dbReference>
<evidence type="ECO:0000256" key="1">
    <source>
        <dbReference type="ARBA" id="ARBA00008675"/>
    </source>
</evidence>
<dbReference type="Pfam" id="PF00004">
    <property type="entry name" value="AAA"/>
    <property type="match status" value="1"/>
</dbReference>
<evidence type="ECO:0000256" key="7">
    <source>
        <dbReference type="ARBA" id="ARBA00023186"/>
    </source>
</evidence>
<evidence type="ECO:0000256" key="8">
    <source>
        <dbReference type="ARBA" id="ARBA00026057"/>
    </source>
</evidence>